<evidence type="ECO:0000256" key="1">
    <source>
        <dbReference type="ARBA" id="ARBA00010507"/>
    </source>
</evidence>
<keyword evidence="3" id="KW-0723">Serine/threonine-protein kinase</keyword>
<dbReference type="Gene3D" id="1.10.510.10">
    <property type="entry name" value="Transferase(Phosphotransferase) domain 1"/>
    <property type="match status" value="1"/>
</dbReference>
<dbReference type="InterPro" id="IPR001245">
    <property type="entry name" value="Ser-Thr/Tyr_kinase_cat_dom"/>
</dbReference>
<feature type="region of interest" description="Disordered" evidence="11">
    <location>
        <begin position="1"/>
        <end position="76"/>
    </location>
</feature>
<evidence type="ECO:0000256" key="7">
    <source>
        <dbReference type="ARBA" id="ARBA00022840"/>
    </source>
</evidence>
<evidence type="ECO:0000256" key="10">
    <source>
        <dbReference type="PROSITE-ProRule" id="PRU10141"/>
    </source>
</evidence>
<dbReference type="PROSITE" id="PS00108">
    <property type="entry name" value="PROTEIN_KINASE_ST"/>
    <property type="match status" value="1"/>
</dbReference>
<keyword evidence="7 10" id="KW-0067">ATP-binding</keyword>
<feature type="compositionally biased region" description="Polar residues" evidence="11">
    <location>
        <begin position="402"/>
        <end position="411"/>
    </location>
</feature>
<dbReference type="InterPro" id="IPR050167">
    <property type="entry name" value="Ser_Thr_protein_kinase"/>
</dbReference>
<dbReference type="SMART" id="SM00220">
    <property type="entry name" value="S_TKc"/>
    <property type="match status" value="1"/>
</dbReference>
<feature type="compositionally biased region" description="Polar residues" evidence="11">
    <location>
        <begin position="887"/>
        <end position="903"/>
    </location>
</feature>
<dbReference type="InterPro" id="IPR055164">
    <property type="entry name" value="EDR1/CTR1/ARMC3-like_pept-like"/>
</dbReference>
<dbReference type="GO" id="GO:0005524">
    <property type="term" value="F:ATP binding"/>
    <property type="evidence" value="ECO:0007669"/>
    <property type="project" value="UniProtKB-UniRule"/>
</dbReference>
<dbReference type="PANTHER" id="PTHR23257">
    <property type="entry name" value="SERINE-THREONINE PROTEIN KINASE"/>
    <property type="match status" value="1"/>
</dbReference>
<comment type="catalytic activity">
    <reaction evidence="9">
        <text>L-seryl-[protein] + ATP = O-phospho-L-seryl-[protein] + ADP + H(+)</text>
        <dbReference type="Rhea" id="RHEA:17989"/>
        <dbReference type="Rhea" id="RHEA-COMP:9863"/>
        <dbReference type="Rhea" id="RHEA-COMP:11604"/>
        <dbReference type="ChEBI" id="CHEBI:15378"/>
        <dbReference type="ChEBI" id="CHEBI:29999"/>
        <dbReference type="ChEBI" id="CHEBI:30616"/>
        <dbReference type="ChEBI" id="CHEBI:83421"/>
        <dbReference type="ChEBI" id="CHEBI:456216"/>
        <dbReference type="EC" id="2.7.11.1"/>
    </reaction>
</comment>
<dbReference type="Gramene" id="MELO3C015389.2.1">
    <property type="protein sequence ID" value="MELO3C015389.2.1"/>
    <property type="gene ID" value="MELO3C015389.2"/>
</dbReference>
<keyword evidence="5 10" id="KW-0547">Nucleotide-binding</keyword>
<organism evidence="13">
    <name type="scientific">Cucumis melo</name>
    <name type="common">Muskmelon</name>
    <dbReference type="NCBI Taxonomy" id="3656"/>
    <lineage>
        <taxon>Eukaryota</taxon>
        <taxon>Viridiplantae</taxon>
        <taxon>Streptophyta</taxon>
        <taxon>Embryophyta</taxon>
        <taxon>Tracheophyta</taxon>
        <taxon>Spermatophyta</taxon>
        <taxon>Magnoliopsida</taxon>
        <taxon>eudicotyledons</taxon>
        <taxon>Gunneridae</taxon>
        <taxon>Pentapetalae</taxon>
        <taxon>rosids</taxon>
        <taxon>fabids</taxon>
        <taxon>Cucurbitales</taxon>
        <taxon>Cucurbitaceae</taxon>
        <taxon>Benincaseae</taxon>
        <taxon>Cucumis</taxon>
    </lineage>
</organism>
<feature type="compositionally biased region" description="Low complexity" evidence="11">
    <location>
        <begin position="23"/>
        <end position="36"/>
    </location>
</feature>
<feature type="region of interest" description="Disordered" evidence="11">
    <location>
        <begin position="882"/>
        <end position="903"/>
    </location>
</feature>
<dbReference type="GO" id="GO:0005737">
    <property type="term" value="C:cytoplasm"/>
    <property type="evidence" value="ECO:0007669"/>
    <property type="project" value="TreeGrafter"/>
</dbReference>
<comment type="similarity">
    <text evidence="1">Belongs to the protein kinase superfamily. TKL Ser/Thr protein kinase family. RAF subfamily.</text>
</comment>
<dbReference type="GO" id="GO:0004674">
    <property type="term" value="F:protein serine/threonine kinase activity"/>
    <property type="evidence" value="ECO:0007669"/>
    <property type="project" value="UniProtKB-KW"/>
</dbReference>
<keyword evidence="4" id="KW-0808">Transferase</keyword>
<dbReference type="InterPro" id="IPR011009">
    <property type="entry name" value="Kinase-like_dom_sf"/>
</dbReference>
<accession>A0A9I9DAX4</accession>
<dbReference type="InterPro" id="IPR017441">
    <property type="entry name" value="Protein_kinase_ATP_BS"/>
</dbReference>
<dbReference type="Pfam" id="PF14381">
    <property type="entry name" value="EDR1_CTR1_ARMC3_pept"/>
    <property type="match status" value="1"/>
</dbReference>
<evidence type="ECO:0000256" key="9">
    <source>
        <dbReference type="ARBA" id="ARBA00048679"/>
    </source>
</evidence>
<dbReference type="InterPro" id="IPR008271">
    <property type="entry name" value="Ser/Thr_kinase_AS"/>
</dbReference>
<dbReference type="FunFam" id="3.30.200.20:FF:000060">
    <property type="entry name" value="Serine/threonine-protein kinase isoform 1"/>
    <property type="match status" value="1"/>
</dbReference>
<dbReference type="EnsemblPlants" id="MELO3C015389.2.1">
    <property type="protein sequence ID" value="MELO3C015389.2.1"/>
    <property type="gene ID" value="MELO3C015389.2"/>
</dbReference>
<dbReference type="Gene3D" id="3.30.200.20">
    <property type="entry name" value="Phosphorylase Kinase, domain 1"/>
    <property type="match status" value="1"/>
</dbReference>
<evidence type="ECO:0000259" key="12">
    <source>
        <dbReference type="PROSITE" id="PS50011"/>
    </source>
</evidence>
<dbReference type="CDD" id="cd13999">
    <property type="entry name" value="STKc_MAP3K-like"/>
    <property type="match status" value="1"/>
</dbReference>
<feature type="region of interest" description="Disordered" evidence="11">
    <location>
        <begin position="519"/>
        <end position="542"/>
    </location>
</feature>
<evidence type="ECO:0000256" key="3">
    <source>
        <dbReference type="ARBA" id="ARBA00022527"/>
    </source>
</evidence>
<dbReference type="PROSITE" id="PS00107">
    <property type="entry name" value="PROTEIN_KINASE_ATP"/>
    <property type="match status" value="1"/>
</dbReference>
<protein>
    <recommendedName>
        <fullName evidence="2">non-specific serine/threonine protein kinase</fullName>
        <ecNumber evidence="2">2.7.11.1</ecNumber>
    </recommendedName>
</protein>
<proteinExistence type="inferred from homology"/>
<dbReference type="AlphaFoldDB" id="A0A9I9DAX4"/>
<keyword evidence="6" id="KW-0418">Kinase</keyword>
<evidence type="ECO:0000256" key="8">
    <source>
        <dbReference type="ARBA" id="ARBA00047899"/>
    </source>
</evidence>
<name>A0A9I9DAX4_CUCME</name>
<feature type="compositionally biased region" description="Low complexity" evidence="11">
    <location>
        <begin position="45"/>
        <end position="65"/>
    </location>
</feature>
<evidence type="ECO:0000256" key="5">
    <source>
        <dbReference type="ARBA" id="ARBA00022741"/>
    </source>
</evidence>
<feature type="region of interest" description="Disordered" evidence="11">
    <location>
        <begin position="398"/>
        <end position="420"/>
    </location>
</feature>
<dbReference type="EC" id="2.7.11.1" evidence="2"/>
<dbReference type="SUPFAM" id="SSF56112">
    <property type="entry name" value="Protein kinase-like (PK-like)"/>
    <property type="match status" value="1"/>
</dbReference>
<dbReference type="GO" id="GO:0007165">
    <property type="term" value="P:signal transduction"/>
    <property type="evidence" value="ECO:0007669"/>
    <property type="project" value="TreeGrafter"/>
</dbReference>
<evidence type="ECO:0000256" key="4">
    <source>
        <dbReference type="ARBA" id="ARBA00022679"/>
    </source>
</evidence>
<evidence type="ECO:0000256" key="2">
    <source>
        <dbReference type="ARBA" id="ARBA00012513"/>
    </source>
</evidence>
<dbReference type="InterPro" id="IPR000719">
    <property type="entry name" value="Prot_kinase_dom"/>
</dbReference>
<reference evidence="13" key="1">
    <citation type="submission" date="2023-03" db="UniProtKB">
        <authorList>
            <consortium name="EnsemblPlants"/>
        </authorList>
    </citation>
    <scope>IDENTIFICATION</scope>
</reference>
<comment type="catalytic activity">
    <reaction evidence="8">
        <text>L-threonyl-[protein] + ATP = O-phospho-L-threonyl-[protein] + ADP + H(+)</text>
        <dbReference type="Rhea" id="RHEA:46608"/>
        <dbReference type="Rhea" id="RHEA-COMP:11060"/>
        <dbReference type="Rhea" id="RHEA-COMP:11605"/>
        <dbReference type="ChEBI" id="CHEBI:15378"/>
        <dbReference type="ChEBI" id="CHEBI:30013"/>
        <dbReference type="ChEBI" id="CHEBI:30616"/>
        <dbReference type="ChEBI" id="CHEBI:61977"/>
        <dbReference type="ChEBI" id="CHEBI:456216"/>
        <dbReference type="EC" id="2.7.11.1"/>
    </reaction>
</comment>
<evidence type="ECO:0000256" key="11">
    <source>
        <dbReference type="SAM" id="MobiDB-lite"/>
    </source>
</evidence>
<feature type="domain" description="Protein kinase" evidence="12">
    <location>
        <begin position="664"/>
        <end position="903"/>
    </location>
</feature>
<sequence length="903" mass="99020">MKHIFKKFHIGSNHEPNRSNENPSPVAAVSSSPCVSDNRPATALGQTSGNSPPSPSSSPSLATTSPGGGSVTQVSVPNRSDYFSSEEEFQVQLALAISASNSDFRDDPEKDQIRAATLLSLGNHRIDSTSRDQGDAAEVLSRQYWEYNLLDYEEKVANGFYDVLSTDSAVQGKIPSLSDIEASFGSSGFEVVMVNMTVDPALEELVQIAQCIADCPGTEVRVLVQRLAELVMGHMGGPVKDPHFMLARWMERSTELRTSLHTSVLPIGSINIGLSRHRALLFKVLADSIKMPCRLVKGSHYTGVEEDAVNIIKLEDEREFLVDLMGAPGTLLPADTVNAKDTTNFKPYNPKVSRIPSLHHSNDVGISSARPTLGHEEGSSQNFGAEAISLMDGKLSYGRTESVPSSSGTGTSRHKGAHFGDGNVRLNVNVVPFGQSSEDSKNLFADLNPFQIRGTGKSFMPNKFSDNKSDELQKPTIGHPPVPLWKNRVAFNAVPNKNEYDYMEGRFPRISRAPNDHNMALSSSNSTVSENVKPGGSGTSNDLIASVRSAEVGSSSSNMNTQLASSMIEPNILPLIDEQNRKSNGEHSGNTDMEDEKVDAVDGRDNLIRFDNRRKFTYDRSVGTNLILKDPGSPSLLVNPSSNRFEQVYDDVDVGQCEIQWEDLVIGERIGLGSYGEVYHADWNDTEVAVKKFLDQDFSGAALAEFKREVLIMRQLRHPNIVLFMGAVTRPPNLSIVTEFLPRGSLYRIIHRPNCQIDEKRRIKMALDVARGMNCLHTSNPTIVHRDLKSPNLLVDKNWNVKLRNPGGASVSTYAFFGLVSDFGLSRLKHNTFLSSKSTGGTPEWMAPEVLRNEPSNENDPNLRPSFSQLANILKPLQRLVLPPHSDQPSSSVLQEISVNSTP</sequence>
<feature type="compositionally biased region" description="Polar residues" evidence="11">
    <location>
        <begin position="520"/>
        <end position="530"/>
    </location>
</feature>
<dbReference type="PANTHER" id="PTHR23257:SF813">
    <property type="entry name" value="SERINE_THREONINE-PROTEIN KINASE EDR1"/>
    <property type="match status" value="1"/>
</dbReference>
<evidence type="ECO:0000256" key="6">
    <source>
        <dbReference type="ARBA" id="ARBA00022777"/>
    </source>
</evidence>
<feature type="binding site" evidence="10">
    <location>
        <position position="692"/>
    </location>
    <ligand>
        <name>ATP</name>
        <dbReference type="ChEBI" id="CHEBI:30616"/>
    </ligand>
</feature>
<evidence type="ECO:0000313" key="13">
    <source>
        <dbReference type="EnsemblPlants" id="MELO3C015389.2.1"/>
    </source>
</evidence>
<dbReference type="Pfam" id="PF07714">
    <property type="entry name" value="PK_Tyr_Ser-Thr"/>
    <property type="match status" value="1"/>
</dbReference>
<dbReference type="PROSITE" id="PS50011">
    <property type="entry name" value="PROTEIN_KINASE_DOM"/>
    <property type="match status" value="1"/>
</dbReference>